<proteinExistence type="predicted"/>
<reference evidence="2" key="1">
    <citation type="journal article" date="2022" name="Mol. Ecol. Resour.">
        <title>The genomes of chicory, endive, great burdock and yacon provide insights into Asteraceae palaeo-polyploidization history and plant inulin production.</title>
        <authorList>
            <person name="Fan W."/>
            <person name="Wang S."/>
            <person name="Wang H."/>
            <person name="Wang A."/>
            <person name="Jiang F."/>
            <person name="Liu H."/>
            <person name="Zhao H."/>
            <person name="Xu D."/>
            <person name="Zhang Y."/>
        </authorList>
    </citation>
    <scope>NUCLEOTIDE SEQUENCE [LARGE SCALE GENOMIC DNA]</scope>
    <source>
        <strain evidence="2">cv. Yunnan</strain>
    </source>
</reference>
<dbReference type="Proteomes" id="UP001056120">
    <property type="component" value="Linkage Group LG22"/>
</dbReference>
<evidence type="ECO:0000313" key="2">
    <source>
        <dbReference type="Proteomes" id="UP001056120"/>
    </source>
</evidence>
<sequence>MAKHIKSVLARRQGSVKPNEVAIPEGNEAEGVSGLDKSFGVLRNFGGKYEVGEEVGRGQFGYTCKAKFKKGELKGQEVAVKVIPKLKITTAIAIEDVRR</sequence>
<reference evidence="1 2" key="2">
    <citation type="journal article" date="2022" name="Mol. Ecol. Resour.">
        <title>The genomes of chicory, endive, great burdock and yacon provide insights into Asteraceae paleo-polyploidization history and plant inulin production.</title>
        <authorList>
            <person name="Fan W."/>
            <person name="Wang S."/>
            <person name="Wang H."/>
            <person name="Wang A."/>
            <person name="Jiang F."/>
            <person name="Liu H."/>
            <person name="Zhao H."/>
            <person name="Xu D."/>
            <person name="Zhang Y."/>
        </authorList>
    </citation>
    <scope>NUCLEOTIDE SEQUENCE [LARGE SCALE GENOMIC DNA]</scope>
    <source>
        <strain evidence="2">cv. Yunnan</strain>
        <tissue evidence="1">Leaves</tissue>
    </source>
</reference>
<name>A0ACB9BW84_9ASTR</name>
<dbReference type="EMBL" id="CM042039">
    <property type="protein sequence ID" value="KAI3726260.1"/>
    <property type="molecule type" value="Genomic_DNA"/>
</dbReference>
<comment type="caution">
    <text evidence="1">The sequence shown here is derived from an EMBL/GenBank/DDBJ whole genome shotgun (WGS) entry which is preliminary data.</text>
</comment>
<keyword evidence="2" id="KW-1185">Reference proteome</keyword>
<organism evidence="1 2">
    <name type="scientific">Smallanthus sonchifolius</name>
    <dbReference type="NCBI Taxonomy" id="185202"/>
    <lineage>
        <taxon>Eukaryota</taxon>
        <taxon>Viridiplantae</taxon>
        <taxon>Streptophyta</taxon>
        <taxon>Embryophyta</taxon>
        <taxon>Tracheophyta</taxon>
        <taxon>Spermatophyta</taxon>
        <taxon>Magnoliopsida</taxon>
        <taxon>eudicotyledons</taxon>
        <taxon>Gunneridae</taxon>
        <taxon>Pentapetalae</taxon>
        <taxon>asterids</taxon>
        <taxon>campanulids</taxon>
        <taxon>Asterales</taxon>
        <taxon>Asteraceae</taxon>
        <taxon>Asteroideae</taxon>
        <taxon>Heliantheae alliance</taxon>
        <taxon>Millerieae</taxon>
        <taxon>Smallanthus</taxon>
    </lineage>
</organism>
<protein>
    <submittedName>
        <fullName evidence="1">Uncharacterized protein</fullName>
    </submittedName>
</protein>
<evidence type="ECO:0000313" key="1">
    <source>
        <dbReference type="EMBL" id="KAI3726260.1"/>
    </source>
</evidence>
<gene>
    <name evidence="1" type="ORF">L1987_66057</name>
</gene>
<accession>A0ACB9BW84</accession>